<evidence type="ECO:0000256" key="14">
    <source>
        <dbReference type="ARBA" id="ARBA00049229"/>
    </source>
</evidence>
<dbReference type="PROSITE" id="PS00770">
    <property type="entry name" value="AA_TRANSFER_CLASS_4"/>
    <property type="match status" value="1"/>
</dbReference>
<evidence type="ECO:0000256" key="5">
    <source>
        <dbReference type="ARBA" id="ARBA00005072"/>
    </source>
</evidence>
<dbReference type="InterPro" id="IPR043131">
    <property type="entry name" value="BCAT-like_N"/>
</dbReference>
<keyword evidence="7 17" id="KW-0032">Aminotransferase</keyword>
<comment type="catalytic activity">
    <reaction evidence="14 17">
        <text>L-leucine + 2-oxoglutarate = 4-methyl-2-oxopentanoate + L-glutamate</text>
        <dbReference type="Rhea" id="RHEA:18321"/>
        <dbReference type="ChEBI" id="CHEBI:16810"/>
        <dbReference type="ChEBI" id="CHEBI:17865"/>
        <dbReference type="ChEBI" id="CHEBI:29985"/>
        <dbReference type="ChEBI" id="CHEBI:57427"/>
        <dbReference type="EC" id="2.6.1.42"/>
    </reaction>
</comment>
<evidence type="ECO:0000313" key="19">
    <source>
        <dbReference type="Proteomes" id="UP000672602"/>
    </source>
</evidence>
<evidence type="ECO:0000256" key="3">
    <source>
        <dbReference type="ARBA" id="ARBA00004824"/>
    </source>
</evidence>
<dbReference type="InterPro" id="IPR001544">
    <property type="entry name" value="Aminotrans_IV"/>
</dbReference>
<dbReference type="GO" id="GO:0009098">
    <property type="term" value="P:L-leucine biosynthetic process"/>
    <property type="evidence" value="ECO:0007669"/>
    <property type="project" value="UniProtKB-UniPathway"/>
</dbReference>
<dbReference type="Gene3D" id="3.20.10.10">
    <property type="entry name" value="D-amino Acid Aminotransferase, subunit A, domain 2"/>
    <property type="match status" value="1"/>
</dbReference>
<sequence>MSLMPFDDRDGFIWMNGAMVPWREANLHVLSHALHYASAVFEGERVYGGEVFKLTEHTERLVESGRLLDFEVPYTVEEIDQACRDIVEKNGIVDGYLRPIAWRGSEMMGVSAQKTRVNVAIAAWEWPAYFSPEARMRGLRMRIADWRRPAPDTAPTRSKAAGLYMICTLSKHKAEAEGYHDALMLDWRGYVAEATGANIFFLMPDGKLHTPKPDCFLDGITRRTVIDLAKRRGFEVVERHIEPHELAEATEAFLTGTAVEVTPIASIGEYEFQPGRTCETLMDDYDREVRRVSKEAALISGSAA</sequence>
<dbReference type="Pfam" id="PF01063">
    <property type="entry name" value="Aminotran_4"/>
    <property type="match status" value="1"/>
</dbReference>
<evidence type="ECO:0000256" key="8">
    <source>
        <dbReference type="ARBA" id="ARBA00022605"/>
    </source>
</evidence>
<dbReference type="PANTHER" id="PTHR42743:SF11">
    <property type="entry name" value="AMINODEOXYCHORISMATE LYASE"/>
    <property type="match status" value="1"/>
</dbReference>
<dbReference type="EC" id="2.6.1.42" evidence="17"/>
<keyword evidence="19" id="KW-1185">Reference proteome</keyword>
<dbReference type="InterPro" id="IPR036038">
    <property type="entry name" value="Aminotransferase-like"/>
</dbReference>
<evidence type="ECO:0000256" key="1">
    <source>
        <dbReference type="ARBA" id="ARBA00001933"/>
    </source>
</evidence>
<dbReference type="NCBIfam" id="TIGR01122">
    <property type="entry name" value="ilvE_I"/>
    <property type="match status" value="1"/>
</dbReference>
<evidence type="ECO:0000256" key="4">
    <source>
        <dbReference type="ARBA" id="ARBA00004931"/>
    </source>
</evidence>
<dbReference type="NCBIfam" id="NF005146">
    <property type="entry name" value="PRK06606.1"/>
    <property type="match status" value="1"/>
</dbReference>
<dbReference type="GO" id="GO:0009097">
    <property type="term" value="P:isoleucine biosynthetic process"/>
    <property type="evidence" value="ECO:0007669"/>
    <property type="project" value="UniProtKB-UniPathway"/>
</dbReference>
<keyword evidence="8 17" id="KW-0028">Amino-acid biosynthesis</keyword>
<dbReference type="GO" id="GO:0004084">
    <property type="term" value="F:branched-chain-amino-acid transaminase activity"/>
    <property type="evidence" value="ECO:0007669"/>
    <property type="project" value="UniProtKB-EC"/>
</dbReference>
<dbReference type="Gene3D" id="3.30.470.10">
    <property type="match status" value="1"/>
</dbReference>
<keyword evidence="11 17" id="KW-0100">Branched-chain amino acid biosynthesis</keyword>
<dbReference type="InterPro" id="IPR043132">
    <property type="entry name" value="BCAT-like_C"/>
</dbReference>
<comment type="caution">
    <text evidence="18">The sequence shown here is derived from an EMBL/GenBank/DDBJ whole genome shotgun (WGS) entry which is preliminary data.</text>
</comment>
<keyword evidence="10 16" id="KW-0663">Pyridoxal phosphate</keyword>
<comment type="function">
    <text evidence="2 17">Acts on leucine, isoleucine and valine.</text>
</comment>
<dbReference type="InterPro" id="IPR018300">
    <property type="entry name" value="Aminotrans_IV_CS"/>
</dbReference>
<evidence type="ECO:0000256" key="9">
    <source>
        <dbReference type="ARBA" id="ARBA00022679"/>
    </source>
</evidence>
<dbReference type="PANTHER" id="PTHR42743">
    <property type="entry name" value="AMINO-ACID AMINOTRANSFERASE"/>
    <property type="match status" value="1"/>
</dbReference>
<protein>
    <recommendedName>
        <fullName evidence="17">Branched-chain-amino-acid aminotransferase</fullName>
        <shortName evidence="17">BCAT</shortName>
        <ecNumber evidence="17">2.6.1.42</ecNumber>
    </recommendedName>
</protein>
<dbReference type="GO" id="GO:0009099">
    <property type="term" value="P:L-valine biosynthetic process"/>
    <property type="evidence" value="ECO:0007669"/>
    <property type="project" value="UniProtKB-UniPathway"/>
</dbReference>
<evidence type="ECO:0000256" key="6">
    <source>
        <dbReference type="ARBA" id="ARBA00009320"/>
    </source>
</evidence>
<comment type="cofactor">
    <cofactor evidence="1 16">
        <name>pyridoxal 5'-phosphate</name>
        <dbReference type="ChEBI" id="CHEBI:597326"/>
    </cofactor>
</comment>
<dbReference type="UniPathway" id="UPA00048">
    <property type="reaction ID" value="UER00073"/>
</dbReference>
<evidence type="ECO:0000256" key="17">
    <source>
        <dbReference type="RuleBase" id="RU364094"/>
    </source>
</evidence>
<comment type="similarity">
    <text evidence="6 15">Belongs to the class-IV pyridoxal-phosphate-dependent aminotransferase family.</text>
</comment>
<comment type="pathway">
    <text evidence="4 17">Amino-acid biosynthesis; L-valine biosynthesis; L-valine from pyruvate: step 4/4.</text>
</comment>
<evidence type="ECO:0000313" key="18">
    <source>
        <dbReference type="EMBL" id="MBP5858469.1"/>
    </source>
</evidence>
<dbReference type="RefSeq" id="WP_210683055.1">
    <property type="nucleotide sequence ID" value="NZ_JAGMWN010000008.1"/>
</dbReference>
<comment type="pathway">
    <text evidence="5 17">Amino-acid biosynthesis; L-leucine biosynthesis; L-leucine from 3-methyl-2-oxobutanoate: step 4/4.</text>
</comment>
<gene>
    <name evidence="17" type="primary">ilvE</name>
    <name evidence="18" type="ORF">KAJ83_15720</name>
</gene>
<dbReference type="FunFam" id="3.20.10.10:FF:000002">
    <property type="entry name" value="D-alanine aminotransferase"/>
    <property type="match status" value="1"/>
</dbReference>
<dbReference type="EMBL" id="JAGMWN010000008">
    <property type="protein sequence ID" value="MBP5858469.1"/>
    <property type="molecule type" value="Genomic_DNA"/>
</dbReference>
<accession>A0A8J7V551</accession>
<name>A0A8J7V551_9PROT</name>
<dbReference type="SUPFAM" id="SSF56752">
    <property type="entry name" value="D-aminoacid aminotransferase-like PLP-dependent enzymes"/>
    <property type="match status" value="1"/>
</dbReference>
<dbReference type="GO" id="GO:0005829">
    <property type="term" value="C:cytosol"/>
    <property type="evidence" value="ECO:0007669"/>
    <property type="project" value="TreeGrafter"/>
</dbReference>
<evidence type="ECO:0000256" key="10">
    <source>
        <dbReference type="ARBA" id="ARBA00022898"/>
    </source>
</evidence>
<dbReference type="UniPathway" id="UPA00049">
    <property type="reaction ID" value="UER00062"/>
</dbReference>
<dbReference type="Proteomes" id="UP000672602">
    <property type="component" value="Unassembled WGS sequence"/>
</dbReference>
<evidence type="ECO:0000256" key="2">
    <source>
        <dbReference type="ARBA" id="ARBA00003109"/>
    </source>
</evidence>
<evidence type="ECO:0000256" key="11">
    <source>
        <dbReference type="ARBA" id="ARBA00023304"/>
    </source>
</evidence>
<dbReference type="UniPathway" id="UPA00047">
    <property type="reaction ID" value="UER00058"/>
</dbReference>
<evidence type="ECO:0000256" key="16">
    <source>
        <dbReference type="RuleBase" id="RU004516"/>
    </source>
</evidence>
<dbReference type="InterPro" id="IPR005785">
    <property type="entry name" value="B_amino_transI"/>
</dbReference>
<proteinExistence type="inferred from homology"/>
<dbReference type="NCBIfam" id="NF005726">
    <property type="entry name" value="PRK07544.1"/>
    <property type="match status" value="1"/>
</dbReference>
<evidence type="ECO:0000256" key="7">
    <source>
        <dbReference type="ARBA" id="ARBA00022576"/>
    </source>
</evidence>
<dbReference type="AlphaFoldDB" id="A0A8J7V551"/>
<evidence type="ECO:0000256" key="12">
    <source>
        <dbReference type="ARBA" id="ARBA00048212"/>
    </source>
</evidence>
<organism evidence="18 19">
    <name type="scientific">Marivibrio halodurans</name>
    <dbReference type="NCBI Taxonomy" id="2039722"/>
    <lineage>
        <taxon>Bacteria</taxon>
        <taxon>Pseudomonadati</taxon>
        <taxon>Pseudomonadota</taxon>
        <taxon>Alphaproteobacteria</taxon>
        <taxon>Rhodospirillales</taxon>
        <taxon>Rhodospirillaceae</taxon>
        <taxon>Marivibrio</taxon>
    </lineage>
</organism>
<comment type="catalytic activity">
    <reaction evidence="13 17">
        <text>L-isoleucine + 2-oxoglutarate = (S)-3-methyl-2-oxopentanoate + L-glutamate</text>
        <dbReference type="Rhea" id="RHEA:24801"/>
        <dbReference type="ChEBI" id="CHEBI:16810"/>
        <dbReference type="ChEBI" id="CHEBI:29985"/>
        <dbReference type="ChEBI" id="CHEBI:35146"/>
        <dbReference type="ChEBI" id="CHEBI:58045"/>
        <dbReference type="EC" id="2.6.1.42"/>
    </reaction>
</comment>
<comment type="pathway">
    <text evidence="3 17">Amino-acid biosynthesis; L-isoleucine biosynthesis; L-isoleucine from 2-oxobutanoate: step 4/4.</text>
</comment>
<reference evidence="18" key="1">
    <citation type="submission" date="2021-04" db="EMBL/GenBank/DDBJ databases">
        <authorList>
            <person name="Zhang D.-C."/>
        </authorList>
    </citation>
    <scope>NUCLEOTIDE SEQUENCE</scope>
    <source>
        <strain evidence="18">CGMCC 1.15697</strain>
    </source>
</reference>
<evidence type="ECO:0000256" key="13">
    <source>
        <dbReference type="ARBA" id="ARBA00048798"/>
    </source>
</evidence>
<comment type="catalytic activity">
    <reaction evidence="12 17">
        <text>L-valine + 2-oxoglutarate = 3-methyl-2-oxobutanoate + L-glutamate</text>
        <dbReference type="Rhea" id="RHEA:24813"/>
        <dbReference type="ChEBI" id="CHEBI:11851"/>
        <dbReference type="ChEBI" id="CHEBI:16810"/>
        <dbReference type="ChEBI" id="CHEBI:29985"/>
        <dbReference type="ChEBI" id="CHEBI:57762"/>
        <dbReference type="EC" id="2.6.1.42"/>
    </reaction>
</comment>
<keyword evidence="9 17" id="KW-0808">Transferase</keyword>
<dbReference type="InterPro" id="IPR050571">
    <property type="entry name" value="Class-IV_PLP-Dep_Aminotrnsfr"/>
</dbReference>
<evidence type="ECO:0000256" key="15">
    <source>
        <dbReference type="RuleBase" id="RU004106"/>
    </source>
</evidence>